<reference evidence="2 3" key="1">
    <citation type="submission" date="2015-11" db="EMBL/GenBank/DDBJ databases">
        <authorList>
            <person name="Zhang Y."/>
            <person name="Guo Z."/>
        </authorList>
    </citation>
    <scope>NUCLEOTIDE SEQUENCE [LARGE SCALE GENOMIC DNA]</scope>
    <source>
        <strain evidence="2">JGI-4</strain>
    </source>
</reference>
<gene>
    <name evidence="2" type="ORF">JGI4_01364</name>
</gene>
<accession>A0A0N7MQ93</accession>
<dbReference type="Proteomes" id="UP000182011">
    <property type="component" value="Unassembled WGS sequence"/>
</dbReference>
<protein>
    <submittedName>
        <fullName evidence="2">Por secretion system C-terminal sorting domain-containing protein</fullName>
    </submittedName>
</protein>
<accession>A0A0N7MZA3</accession>
<dbReference type="OrthoDB" id="9807669at2"/>
<accession>A0A0P1M286</accession>
<dbReference type="Gene3D" id="2.60.40.4070">
    <property type="match status" value="1"/>
</dbReference>
<dbReference type="NCBIfam" id="TIGR04183">
    <property type="entry name" value="Por_Secre_tail"/>
    <property type="match status" value="1"/>
</dbReference>
<evidence type="ECO:0000259" key="1">
    <source>
        <dbReference type="Pfam" id="PF18962"/>
    </source>
</evidence>
<name>A0A0P1M286_9BACT</name>
<dbReference type="STRING" id="1633631.GCA_001442925_01359"/>
<feature type="domain" description="Secretion system C-terminal sorting" evidence="1">
    <location>
        <begin position="668"/>
        <end position="742"/>
    </location>
</feature>
<accession>A0A0S4N554</accession>
<dbReference type="InterPro" id="IPR026444">
    <property type="entry name" value="Secre_tail"/>
</dbReference>
<sequence length="746" mass="82945">MRVIALLLIVGIAFAQSPFPLIPIQEIQWVHPDSLRKADSLQAAGVAFNATNFPHWIEDSRYWHVPPLSATQYGDTFTVVGIVMNKPQMYALGNRYAVFIQDTSGGPWSGIIVLANDTTSSATQATGIQVLDTGMVVKIVGRVEEFPNASSTGYTELFTVIPDPRTGQIIPIEVLDWKLSRPEPVEVKISDFVRGNASAGGHRINFSNGEQWEDVYVVIKNVRVFNRSGVVGGRWTWWVADDSDNVMQVYDGSKYFRGGTGAFDPNWTPPPIGTKLEYIRGVIVGVGSGYAITPLYPGDVKILSYAPEINHAFTSPQKREPALPSSSDPVKVRAIVKVTDPEPGVTVDTVKLLYSVNYASFNELLMSKVSGDTLWEGIIPPQANGSVVRYFFKAIDSKGQSSILPGDTSQNIYFYFVKDGELKIKDLQYTILRNGNTGFWDLRVKVRGIVVADTSDFPAEAIPNAGSKDQLRVYIQDDTSAWSGIRLYGSASHIAKRGDSVEVVGIVRERNNVTEIVVDSIKIITRNRPVYPPVVVKTGEVGNKPNGTESSEKWESMLVEFRNVSVTDIDPDRNGGTFREFVVDDGTGPCRVNDDGAYRLSNYPPDTSLGFRILYKGNKISYLRGIFYYSFGNYKLEPRQDDDFGTITKVEVAYNSEIPDKFELLQNYPNPFNPSTYIEYRLPRQSYVTLKVYDVLGREVATLVDEVQGAGTYRVKFENSQISSGVYFYVLRAGGFVDVKKMMLLK</sequence>
<dbReference type="RefSeq" id="WP_075426451.1">
    <property type="nucleotide sequence ID" value="NZ_CZVJ01000007.1"/>
</dbReference>
<dbReference type="AlphaFoldDB" id="A0A0P1M286"/>
<accession>A0A0P1P8S3</accession>
<evidence type="ECO:0000313" key="2">
    <source>
        <dbReference type="EMBL" id="CUU05848.1"/>
    </source>
</evidence>
<accession>A0A0P1LCL8</accession>
<accession>A0A0P1LUW9</accession>
<dbReference type="Pfam" id="PF18962">
    <property type="entry name" value="Por_Secre_tail"/>
    <property type="match status" value="1"/>
</dbReference>
<dbReference type="EMBL" id="FAOP01000005">
    <property type="protein sequence ID" value="CUU05848.1"/>
    <property type="molecule type" value="Genomic_DNA"/>
</dbReference>
<proteinExistence type="predicted"/>
<evidence type="ECO:0000313" key="3">
    <source>
        <dbReference type="Proteomes" id="UP000182011"/>
    </source>
</evidence>
<organism evidence="2 3">
    <name type="scientific">Candidatus Kryptonium thompsonii</name>
    <dbReference type="NCBI Taxonomy" id="1633631"/>
    <lineage>
        <taxon>Bacteria</taxon>
        <taxon>Pseudomonadati</taxon>
        <taxon>Candidatus Kryptoniota</taxon>
        <taxon>Candidatus Kryptonium</taxon>
    </lineage>
</organism>